<feature type="domain" description="GST N-terminal" evidence="1">
    <location>
        <begin position="1"/>
        <end position="81"/>
    </location>
</feature>
<dbReference type="PANTHER" id="PTHR42673">
    <property type="entry name" value="MALEYLACETOACETATE ISOMERASE"/>
    <property type="match status" value="1"/>
</dbReference>
<name>A0A7X5YMX4_9CAUL</name>
<keyword evidence="2" id="KW-0808">Transferase</keyword>
<dbReference type="GO" id="GO:0004364">
    <property type="term" value="F:glutathione transferase activity"/>
    <property type="evidence" value="ECO:0007669"/>
    <property type="project" value="UniProtKB-EC"/>
</dbReference>
<gene>
    <name evidence="2" type="ORF">GGQ87_001832</name>
</gene>
<comment type="caution">
    <text evidence="2">The sequence shown here is derived from an EMBL/GenBank/DDBJ whole genome shotgun (WGS) entry which is preliminary data.</text>
</comment>
<dbReference type="Pfam" id="PF13409">
    <property type="entry name" value="GST_N_2"/>
    <property type="match status" value="1"/>
</dbReference>
<dbReference type="GO" id="GO:0016034">
    <property type="term" value="F:maleylacetoacetate isomerase activity"/>
    <property type="evidence" value="ECO:0007669"/>
    <property type="project" value="TreeGrafter"/>
</dbReference>
<evidence type="ECO:0000259" key="1">
    <source>
        <dbReference type="PROSITE" id="PS50404"/>
    </source>
</evidence>
<evidence type="ECO:0000313" key="2">
    <source>
        <dbReference type="EMBL" id="NJC41574.1"/>
    </source>
</evidence>
<dbReference type="EC" id="2.5.1.18" evidence="2"/>
<sequence>MELIIGPRLYSTWSLRPWLVLKRCKADFTVREIDIYSPAGQAELERISPSRLVPLLNVDGETVWDSMAISVWCAERYPEAKLWPSDAHARWLARSAACEMHGGFMALRTACSMGPDHTMVGPDRSPPPKGEAVDRDIRRIVELWKQMRGRFGAGGPYLFGEWSVPDAFFTPVATRFRHFQVDLAAQGDDGTAAAYRDALLAQPDFLEWSAEALR</sequence>
<dbReference type="PANTHER" id="PTHR42673:SF4">
    <property type="entry name" value="MALEYLACETOACETATE ISOMERASE"/>
    <property type="match status" value="1"/>
</dbReference>
<evidence type="ECO:0000313" key="3">
    <source>
        <dbReference type="Proteomes" id="UP000587415"/>
    </source>
</evidence>
<dbReference type="GO" id="GO:0006749">
    <property type="term" value="P:glutathione metabolic process"/>
    <property type="evidence" value="ECO:0007669"/>
    <property type="project" value="TreeGrafter"/>
</dbReference>
<protein>
    <submittedName>
        <fullName evidence="2">Glutathione S-transferase</fullName>
        <ecNumber evidence="2">2.5.1.18</ecNumber>
    </submittedName>
</protein>
<dbReference type="CDD" id="cd03194">
    <property type="entry name" value="GST_C_3"/>
    <property type="match status" value="1"/>
</dbReference>
<keyword evidence="3" id="KW-1185">Reference proteome</keyword>
<dbReference type="SUPFAM" id="SSF52833">
    <property type="entry name" value="Thioredoxin-like"/>
    <property type="match status" value="1"/>
</dbReference>
<proteinExistence type="predicted"/>
<organism evidence="2 3">
    <name type="scientific">Brevundimonas alba</name>
    <dbReference type="NCBI Taxonomy" id="74314"/>
    <lineage>
        <taxon>Bacteria</taxon>
        <taxon>Pseudomonadati</taxon>
        <taxon>Pseudomonadota</taxon>
        <taxon>Alphaproteobacteria</taxon>
        <taxon>Caulobacterales</taxon>
        <taxon>Caulobacteraceae</taxon>
        <taxon>Brevundimonas</taxon>
    </lineage>
</organism>
<accession>A0A7X5YMX4</accession>
<dbReference type="InterPro" id="IPR004045">
    <property type="entry name" value="Glutathione_S-Trfase_N"/>
</dbReference>
<dbReference type="InterPro" id="IPR036282">
    <property type="entry name" value="Glutathione-S-Trfase_C_sf"/>
</dbReference>
<reference evidence="2 3" key="1">
    <citation type="submission" date="2020-03" db="EMBL/GenBank/DDBJ databases">
        <title>Genomic Encyclopedia of Type Strains, Phase IV (KMG-IV): sequencing the most valuable type-strain genomes for metagenomic binning, comparative biology and taxonomic classification.</title>
        <authorList>
            <person name="Goeker M."/>
        </authorList>
    </citation>
    <scope>NUCLEOTIDE SEQUENCE [LARGE SCALE GENOMIC DNA]</scope>
    <source>
        <strain evidence="2 3">DSM 4736</strain>
    </source>
</reference>
<dbReference type="AlphaFoldDB" id="A0A7X5YMX4"/>
<dbReference type="SUPFAM" id="SSF47616">
    <property type="entry name" value="GST C-terminal domain-like"/>
    <property type="match status" value="1"/>
</dbReference>
<dbReference type="Gene3D" id="3.40.30.10">
    <property type="entry name" value="Glutaredoxin"/>
    <property type="match status" value="1"/>
</dbReference>
<dbReference type="Proteomes" id="UP000587415">
    <property type="component" value="Unassembled WGS sequence"/>
</dbReference>
<dbReference type="RefSeq" id="WP_168046786.1">
    <property type="nucleotide sequence ID" value="NZ_JAATJM010000001.1"/>
</dbReference>
<dbReference type="Gene3D" id="1.20.1050.10">
    <property type="match status" value="1"/>
</dbReference>
<dbReference type="GO" id="GO:0006559">
    <property type="term" value="P:L-phenylalanine catabolic process"/>
    <property type="evidence" value="ECO:0007669"/>
    <property type="project" value="TreeGrafter"/>
</dbReference>
<dbReference type="InterPro" id="IPR036249">
    <property type="entry name" value="Thioredoxin-like_sf"/>
</dbReference>
<dbReference type="EMBL" id="JAATJM010000001">
    <property type="protein sequence ID" value="NJC41574.1"/>
    <property type="molecule type" value="Genomic_DNA"/>
</dbReference>
<dbReference type="PROSITE" id="PS50404">
    <property type="entry name" value="GST_NTER"/>
    <property type="match status" value="1"/>
</dbReference>